<dbReference type="RefSeq" id="WP_119352235.1">
    <property type="nucleotide sequence ID" value="NZ_QWET01000034.1"/>
</dbReference>
<feature type="active site" description="Nucleophile" evidence="4">
    <location>
        <position position="73"/>
    </location>
</feature>
<evidence type="ECO:0000313" key="8">
    <source>
        <dbReference type="Proteomes" id="UP000266441"/>
    </source>
</evidence>
<comment type="cofactor">
    <cofactor evidence="1">
        <name>pyridoxal 5'-phosphate</name>
        <dbReference type="ChEBI" id="CHEBI:597326"/>
    </cofactor>
</comment>
<protein>
    <submittedName>
        <fullName evidence="7">D-cysteine desulfhydrase family protein</fullName>
    </submittedName>
</protein>
<dbReference type="Proteomes" id="UP000266441">
    <property type="component" value="Unassembled WGS sequence"/>
</dbReference>
<comment type="similarity">
    <text evidence="2">Belongs to the ACC deaminase/D-cysteine desulfhydrase family.</text>
</comment>
<dbReference type="GO" id="GO:0019148">
    <property type="term" value="F:D-cysteine desulfhydrase activity"/>
    <property type="evidence" value="ECO:0007669"/>
    <property type="project" value="TreeGrafter"/>
</dbReference>
<evidence type="ECO:0000259" key="6">
    <source>
        <dbReference type="Pfam" id="PF00291"/>
    </source>
</evidence>
<reference evidence="7 8" key="1">
    <citation type="journal article" date="2015" name="Int. J. Syst. Evol. Microbiol.">
        <title>Mariniphaga sediminis sp. nov., isolated from coastal sediment.</title>
        <authorList>
            <person name="Wang F.Q."/>
            <person name="Shen Q.Y."/>
            <person name="Chen G.J."/>
            <person name="Du Z.J."/>
        </authorList>
    </citation>
    <scope>NUCLEOTIDE SEQUENCE [LARGE SCALE GENOMIC DNA]</scope>
    <source>
        <strain evidence="7 8">SY21</strain>
    </source>
</reference>
<feature type="domain" description="Tryptophan synthase beta chain-like PALP" evidence="6">
    <location>
        <begin position="8"/>
        <end position="312"/>
    </location>
</feature>
<proteinExistence type="inferred from homology"/>
<keyword evidence="3 5" id="KW-0663">Pyridoxal phosphate</keyword>
<dbReference type="InterPro" id="IPR036052">
    <property type="entry name" value="TrpB-like_PALP_sf"/>
</dbReference>
<dbReference type="Gene3D" id="3.40.50.1100">
    <property type="match status" value="2"/>
</dbReference>
<feature type="modified residue" description="N6-(pyridoxal phosphate)lysine" evidence="5">
    <location>
        <position position="46"/>
    </location>
</feature>
<evidence type="ECO:0000256" key="4">
    <source>
        <dbReference type="PIRSR" id="PIRSR006278-1"/>
    </source>
</evidence>
<accession>A0A399CSF0</accession>
<evidence type="ECO:0000256" key="2">
    <source>
        <dbReference type="ARBA" id="ARBA00008639"/>
    </source>
</evidence>
<name>A0A399CSF0_9BACT</name>
<dbReference type="EMBL" id="QWET01000034">
    <property type="protein sequence ID" value="RIH62839.1"/>
    <property type="molecule type" value="Genomic_DNA"/>
</dbReference>
<dbReference type="Pfam" id="PF00291">
    <property type="entry name" value="PALP"/>
    <property type="match status" value="1"/>
</dbReference>
<evidence type="ECO:0000256" key="3">
    <source>
        <dbReference type="ARBA" id="ARBA00022898"/>
    </source>
</evidence>
<sequence>MIDNKFELGFFPTPIQSLKRLSEKYPGYNLFIKRDDNSGLASGGNKTRKLEYLIKQALDNGCDTIVTSGAQQSNHCRQTAAACSVAGLECNLLLGGDEPEKYQGNLLLSYFLGAKLHFSGESRKGELSQQLIKQVEKQGKKCYLIPYGGSNIVGAIGFVNAVKELKLQISENNLNFDYIFFASSSGGTQAGFMLGIEMFGIATELIPISIDKDETNGLRLEEVVLSVVNEGIQLFNIARKFEPEDIKLNREYDKPGYGVITDNEKFAITELATTEGILLDPVYTGRAFYGMLDYLKKGLIPKGSNVLFWHTGGLPSNFYYADKLK</sequence>
<dbReference type="InterPro" id="IPR001926">
    <property type="entry name" value="TrpB-like_PALP"/>
</dbReference>
<organism evidence="7 8">
    <name type="scientific">Mariniphaga sediminis</name>
    <dbReference type="NCBI Taxonomy" id="1628158"/>
    <lineage>
        <taxon>Bacteria</taxon>
        <taxon>Pseudomonadati</taxon>
        <taxon>Bacteroidota</taxon>
        <taxon>Bacteroidia</taxon>
        <taxon>Marinilabiliales</taxon>
        <taxon>Prolixibacteraceae</taxon>
        <taxon>Mariniphaga</taxon>
    </lineage>
</organism>
<dbReference type="PIRSF" id="PIRSF006278">
    <property type="entry name" value="ACCD_DCysDesulf"/>
    <property type="match status" value="1"/>
</dbReference>
<comment type="caution">
    <text evidence="7">The sequence shown here is derived from an EMBL/GenBank/DDBJ whole genome shotgun (WGS) entry which is preliminary data.</text>
</comment>
<evidence type="ECO:0000256" key="1">
    <source>
        <dbReference type="ARBA" id="ARBA00001933"/>
    </source>
</evidence>
<dbReference type="OrthoDB" id="9801249at2"/>
<dbReference type="AlphaFoldDB" id="A0A399CSF0"/>
<dbReference type="PANTHER" id="PTHR43780">
    <property type="entry name" value="1-AMINOCYCLOPROPANE-1-CARBOXYLATE DEAMINASE-RELATED"/>
    <property type="match status" value="1"/>
</dbReference>
<keyword evidence="8" id="KW-1185">Reference proteome</keyword>
<dbReference type="SUPFAM" id="SSF53686">
    <property type="entry name" value="Tryptophan synthase beta subunit-like PLP-dependent enzymes"/>
    <property type="match status" value="1"/>
</dbReference>
<dbReference type="PANTHER" id="PTHR43780:SF2">
    <property type="entry name" value="1-AMINOCYCLOPROPANE-1-CARBOXYLATE DEAMINASE-RELATED"/>
    <property type="match status" value="1"/>
</dbReference>
<evidence type="ECO:0000256" key="5">
    <source>
        <dbReference type="PIRSR" id="PIRSR006278-2"/>
    </source>
</evidence>
<dbReference type="InterPro" id="IPR027278">
    <property type="entry name" value="ACCD_DCysDesulf"/>
</dbReference>
<gene>
    <name evidence="7" type="ORF">D1164_22880</name>
</gene>
<evidence type="ECO:0000313" key="7">
    <source>
        <dbReference type="EMBL" id="RIH62839.1"/>
    </source>
</evidence>